<organism evidence="1 2">
    <name type="scientific">Shewanella canadensis</name>
    <dbReference type="NCBI Taxonomy" id="271096"/>
    <lineage>
        <taxon>Bacteria</taxon>
        <taxon>Pseudomonadati</taxon>
        <taxon>Pseudomonadota</taxon>
        <taxon>Gammaproteobacteria</taxon>
        <taxon>Alteromonadales</taxon>
        <taxon>Shewanellaceae</taxon>
        <taxon>Shewanella</taxon>
    </lineage>
</organism>
<accession>A0A3S0IMJ5</accession>
<evidence type="ECO:0000313" key="2">
    <source>
        <dbReference type="Proteomes" id="UP000267448"/>
    </source>
</evidence>
<proteinExistence type="predicted"/>
<sequence>MTTALLSSLKVTVRPADGSSNPLIQRREKLLTKLGQQKILATALIENEVHTFYREKWVKDEETGEKEKVQVPKKVSPWFYKRNNRYYFEVRSGNKPLELQKGMHAIEVGEEEDLVSTIDTIIEAVVAGELDHLLTKGDKPGTKKDKTNGKK</sequence>
<name>A0A3S0IMJ5_9GAMM</name>
<evidence type="ECO:0000313" key="1">
    <source>
        <dbReference type="EMBL" id="RTR37671.1"/>
    </source>
</evidence>
<dbReference type="EMBL" id="RXNU01000010">
    <property type="protein sequence ID" value="RTR37671.1"/>
    <property type="molecule type" value="Genomic_DNA"/>
</dbReference>
<keyword evidence="2" id="KW-1185">Reference proteome</keyword>
<comment type="caution">
    <text evidence="1">The sequence shown here is derived from an EMBL/GenBank/DDBJ whole genome shotgun (WGS) entry which is preliminary data.</text>
</comment>
<gene>
    <name evidence="1" type="ORF">EKG38_16760</name>
</gene>
<protein>
    <submittedName>
        <fullName evidence="1">Uncharacterized protein</fullName>
    </submittedName>
</protein>
<dbReference type="RefSeq" id="WP_126521371.1">
    <property type="nucleotide sequence ID" value="NZ_RXNU01000010.1"/>
</dbReference>
<dbReference type="Pfam" id="PF20346">
    <property type="entry name" value="DUF6641"/>
    <property type="match status" value="1"/>
</dbReference>
<dbReference type="OrthoDB" id="6167888at2"/>
<dbReference type="InterPro" id="IPR046581">
    <property type="entry name" value="DUF6641"/>
</dbReference>
<dbReference type="AlphaFoldDB" id="A0A3S0IMJ5"/>
<dbReference type="Proteomes" id="UP000267448">
    <property type="component" value="Unassembled WGS sequence"/>
</dbReference>
<reference evidence="1 2" key="1">
    <citation type="submission" date="2018-12" db="EMBL/GenBank/DDBJ databases">
        <authorList>
            <person name="Yu L."/>
        </authorList>
    </citation>
    <scope>NUCLEOTIDE SEQUENCE [LARGE SCALE GENOMIC DNA]</scope>
    <source>
        <strain evidence="1 2">HAW-EB2</strain>
    </source>
</reference>